<reference evidence="3" key="1">
    <citation type="submission" date="2017-02" db="UniProtKB">
        <authorList>
            <consortium name="WormBaseParasite"/>
        </authorList>
    </citation>
    <scope>IDENTIFICATION</scope>
</reference>
<evidence type="ECO:0000313" key="1">
    <source>
        <dbReference type="EMBL" id="VDD92847.1"/>
    </source>
</evidence>
<proteinExistence type="predicted"/>
<keyword evidence="2" id="KW-1185">Reference proteome</keyword>
<evidence type="ECO:0000313" key="2">
    <source>
        <dbReference type="Proteomes" id="UP000274131"/>
    </source>
</evidence>
<evidence type="ECO:0000313" key="3">
    <source>
        <dbReference type="WBParaSite" id="EVEC_0000811401-mRNA-1"/>
    </source>
</evidence>
<dbReference type="OrthoDB" id="10440757at2759"/>
<dbReference type="EMBL" id="UXUI01008999">
    <property type="protein sequence ID" value="VDD92847.1"/>
    <property type="molecule type" value="Genomic_DNA"/>
</dbReference>
<gene>
    <name evidence="1" type="ORF">EVEC_LOCUS7598</name>
</gene>
<sequence length="69" mass="7526">MDEKSDAMSTGKDQNGLDLANFNFGAFQLSANSNNGHHSLMPMASRNVFYDQNFSAPIPKTQMTQQNGG</sequence>
<reference evidence="1 2" key="2">
    <citation type="submission" date="2018-10" db="EMBL/GenBank/DDBJ databases">
        <authorList>
            <consortium name="Pathogen Informatics"/>
        </authorList>
    </citation>
    <scope>NUCLEOTIDE SEQUENCE [LARGE SCALE GENOMIC DNA]</scope>
</reference>
<protein>
    <submittedName>
        <fullName evidence="3">Ovule protein</fullName>
    </submittedName>
</protein>
<dbReference type="WBParaSite" id="EVEC_0000811401-mRNA-1">
    <property type="protein sequence ID" value="EVEC_0000811401-mRNA-1"/>
    <property type="gene ID" value="EVEC_0000811401"/>
</dbReference>
<organism evidence="3">
    <name type="scientific">Enterobius vermicularis</name>
    <name type="common">Human pinworm</name>
    <dbReference type="NCBI Taxonomy" id="51028"/>
    <lineage>
        <taxon>Eukaryota</taxon>
        <taxon>Metazoa</taxon>
        <taxon>Ecdysozoa</taxon>
        <taxon>Nematoda</taxon>
        <taxon>Chromadorea</taxon>
        <taxon>Rhabditida</taxon>
        <taxon>Spirurina</taxon>
        <taxon>Oxyuridomorpha</taxon>
        <taxon>Oxyuroidea</taxon>
        <taxon>Oxyuridae</taxon>
        <taxon>Enterobius</taxon>
    </lineage>
</organism>
<dbReference type="Proteomes" id="UP000274131">
    <property type="component" value="Unassembled WGS sequence"/>
</dbReference>
<name>A0A0N4VC35_ENTVE</name>
<dbReference type="AlphaFoldDB" id="A0A0N4VC35"/>
<accession>A0A0N4VC35</accession>